<reference evidence="5" key="1">
    <citation type="journal article" date="2015" name="MBio">
        <title>Genome-Resolved Metagenomic Analysis Reveals Roles for Candidate Phyla and Other Microbial Community Members in Biogeochemical Transformations in Oil Reservoirs.</title>
        <authorList>
            <person name="Hu P."/>
            <person name="Tom L."/>
            <person name="Singh A."/>
            <person name="Thomas B.C."/>
            <person name="Baker B.J."/>
            <person name="Piceno Y.M."/>
            <person name="Andersen G.L."/>
            <person name="Banfield J.F."/>
        </authorList>
    </citation>
    <scope>NUCLEOTIDE SEQUENCE [LARGE SCALE GENOMIC DNA]</scope>
</reference>
<accession>A0A101I0J5</accession>
<protein>
    <submittedName>
        <fullName evidence="4">NADPH-dependent FMN reductase</fullName>
    </submittedName>
</protein>
<dbReference type="PANTHER" id="PTHR43278:SF3">
    <property type="entry name" value="IRON-SULFUR FLAVOPROTEIN MJ0731"/>
    <property type="match status" value="1"/>
</dbReference>
<name>A0A101I0J5_UNCT6</name>
<dbReference type="Proteomes" id="UP000053467">
    <property type="component" value="Unassembled WGS sequence"/>
</dbReference>
<dbReference type="SUPFAM" id="SSF52218">
    <property type="entry name" value="Flavoproteins"/>
    <property type="match status" value="1"/>
</dbReference>
<keyword evidence="1" id="KW-0285">Flavoprotein</keyword>
<dbReference type="Pfam" id="PF03358">
    <property type="entry name" value="FMN_red"/>
    <property type="match status" value="1"/>
</dbReference>
<organism evidence="4 5">
    <name type="scientific">candidate division TA06 bacterium 34_109</name>
    <dbReference type="NCBI Taxonomy" id="1635277"/>
    <lineage>
        <taxon>Bacteria</taxon>
        <taxon>Bacteria division TA06</taxon>
    </lineage>
</organism>
<gene>
    <name evidence="4" type="ORF">XE03_1537</name>
</gene>
<dbReference type="PANTHER" id="PTHR43278">
    <property type="entry name" value="NAD(P)H-DEPENDENT FMN-CONTAINING OXIDOREDUCTASE YWQN-RELATED"/>
    <property type="match status" value="1"/>
</dbReference>
<evidence type="ECO:0000256" key="2">
    <source>
        <dbReference type="ARBA" id="ARBA00022643"/>
    </source>
</evidence>
<evidence type="ECO:0000313" key="5">
    <source>
        <dbReference type="Proteomes" id="UP000053467"/>
    </source>
</evidence>
<evidence type="ECO:0000313" key="4">
    <source>
        <dbReference type="EMBL" id="KUK86405.1"/>
    </source>
</evidence>
<dbReference type="InterPro" id="IPR005025">
    <property type="entry name" value="FMN_Rdtase-like_dom"/>
</dbReference>
<dbReference type="InterPro" id="IPR051796">
    <property type="entry name" value="ISF_SsuE-like"/>
</dbReference>
<sequence>MNIQIKILGVSGSPRKGATQYCVREALLSATDISGVSTEFIDLKGKEIHPCIHCNRCIKEQLNYCPTFTDNMRDYYDIILEADGFILGSPVYQMNVTAQMQAFLNRLRPLGGYITKGHWATKVGGAIAVGGTRNGGQETTLEALDNFFFCTGMTVVSGGIFAYNGAAVWSNDKKEQGAKEDNEGMDSVRIVGRRVALIAKILKVGLANLTEPIEGAILAGFSNQKELDRRIEKFVHR</sequence>
<comment type="caution">
    <text evidence="4">The sequence shown here is derived from an EMBL/GenBank/DDBJ whole genome shotgun (WGS) entry which is preliminary data.</text>
</comment>
<evidence type="ECO:0000256" key="1">
    <source>
        <dbReference type="ARBA" id="ARBA00022630"/>
    </source>
</evidence>
<dbReference type="EMBL" id="LGGX01000020">
    <property type="protein sequence ID" value="KUK86405.1"/>
    <property type="molecule type" value="Genomic_DNA"/>
</dbReference>
<proteinExistence type="predicted"/>
<evidence type="ECO:0000259" key="3">
    <source>
        <dbReference type="Pfam" id="PF03358"/>
    </source>
</evidence>
<dbReference type="InterPro" id="IPR029039">
    <property type="entry name" value="Flavoprotein-like_sf"/>
</dbReference>
<dbReference type="GO" id="GO:0016491">
    <property type="term" value="F:oxidoreductase activity"/>
    <property type="evidence" value="ECO:0007669"/>
    <property type="project" value="InterPro"/>
</dbReference>
<dbReference type="Gene3D" id="3.40.50.360">
    <property type="match status" value="1"/>
</dbReference>
<dbReference type="AlphaFoldDB" id="A0A101I0J5"/>
<keyword evidence="2" id="KW-0288">FMN</keyword>
<feature type="domain" description="NADPH-dependent FMN reductase-like" evidence="3">
    <location>
        <begin position="5"/>
        <end position="164"/>
    </location>
</feature>